<dbReference type="EMBL" id="VNIQ01000001">
    <property type="protein sequence ID" value="TYQ08328.1"/>
    <property type="molecule type" value="Genomic_DNA"/>
</dbReference>
<protein>
    <submittedName>
        <fullName evidence="1">Uncharacterized protein YdeI (YjbR/CyaY-like superfamily)</fullName>
    </submittedName>
</protein>
<dbReference type="AlphaFoldDB" id="A0A652YXP1"/>
<evidence type="ECO:0000313" key="1">
    <source>
        <dbReference type="EMBL" id="TYQ08328.1"/>
    </source>
</evidence>
<accession>A0A652YXP1</accession>
<dbReference type="Pfam" id="PF13376">
    <property type="entry name" value="OmdA"/>
    <property type="match status" value="1"/>
</dbReference>
<gene>
    <name evidence="1" type="ORF">FNL38_101699</name>
</gene>
<sequence length="190" mass="21911">MAPELDIEYFADGAEFRRWLSENYDVSPGVWLKMAKKSSPHSSIDYDQALDVALCFGWIDSLPRKVDDNFFLRKFSPRTTRSPWSKRNVEIVARLESEGLLEPAGIAAIEKAKADGRWERAYEGSAKAEVPQDFLDALALNPQAQAFYETLNSTNRFAIFYRLLEAKRPETRTRRIQKFISQLEEGKKFH</sequence>
<organism evidence="1">
    <name type="scientific">Nocardia globerula</name>
    <dbReference type="NCBI Taxonomy" id="1818"/>
    <lineage>
        <taxon>Bacteria</taxon>
        <taxon>Bacillati</taxon>
        <taxon>Actinomycetota</taxon>
        <taxon>Actinomycetes</taxon>
        <taxon>Mycobacteriales</taxon>
        <taxon>Nocardiaceae</taxon>
        <taxon>Nocardia</taxon>
    </lineage>
</organism>
<name>A0A652YXP1_NOCGL</name>
<proteinExistence type="predicted"/>
<reference evidence="1" key="1">
    <citation type="submission" date="2019-07" db="EMBL/GenBank/DDBJ databases">
        <title>Genomic Encyclopedia of Type Strains, Phase IV (KMG-IV): sequencing the most valuable type-strain genomes for metagenomic binning, comparative biology and taxonomic classification.</title>
        <authorList>
            <person name="Goeker M."/>
        </authorList>
    </citation>
    <scope>NUCLEOTIDE SEQUENCE</scope>
    <source>
        <strain evidence="1">DSM 44596</strain>
    </source>
</reference>
<comment type="caution">
    <text evidence="1">The sequence shown here is derived from an EMBL/GenBank/DDBJ whole genome shotgun (WGS) entry which is preliminary data.</text>
</comment>